<dbReference type="PANTHER" id="PTHR35450">
    <property type="entry name" value="REVERSE TRANSCRIPTASE DOMAIN-CONTAINING PROTEIN"/>
    <property type="match status" value="1"/>
</dbReference>
<gene>
    <name evidence="1" type="ORF">NGRA_1428</name>
</gene>
<dbReference type="OrthoDB" id="5962029at2759"/>
<dbReference type="PANTHER" id="PTHR35450:SF2">
    <property type="entry name" value="REVERSE TRANSCRIPTASE DOMAIN-CONTAINING PROTEIN"/>
    <property type="match status" value="1"/>
</dbReference>
<accession>A0A9P6GZH9</accession>
<dbReference type="EMBL" id="SBJO01000091">
    <property type="protein sequence ID" value="KAF9763202.1"/>
    <property type="molecule type" value="Genomic_DNA"/>
</dbReference>
<reference evidence="1 2" key="1">
    <citation type="journal article" date="2020" name="Genome Biol. Evol.">
        <title>Comparative genomics of strictly vertically transmitted, feminizing microsporidia endosymbionts of amphipod crustaceans.</title>
        <authorList>
            <person name="Cormier A."/>
            <person name="Chebbi M.A."/>
            <person name="Giraud I."/>
            <person name="Wattier R."/>
            <person name="Teixeira M."/>
            <person name="Gilbert C."/>
            <person name="Rigaud T."/>
            <person name="Cordaux R."/>
        </authorList>
    </citation>
    <scope>NUCLEOTIDE SEQUENCE [LARGE SCALE GENOMIC DNA]</scope>
    <source>
        <strain evidence="1 2">Ou3-Ou53</strain>
    </source>
</reference>
<keyword evidence="2" id="KW-1185">Reference proteome</keyword>
<evidence type="ECO:0000313" key="2">
    <source>
        <dbReference type="Proteomes" id="UP000740883"/>
    </source>
</evidence>
<proteinExistence type="predicted"/>
<sequence length="188" mass="22070">MMQKASIKLISYILTCYLGITEDCNSVPLESVKDMVTKEIIRRANELSKTKILGKNMIKAINEYFLSLINYYIGVLDLEPEIYNKIDDEVRLILVHNGIYLQPSCKERLYLPRDELGKDLVNVEHRSELMLVKLLDDFKKTRLVYKRRAAILKSQKEDKTHFWLIKKFCEKKYKIAGEVDVPVQQLKQ</sequence>
<dbReference type="AlphaFoldDB" id="A0A9P6GZH9"/>
<comment type="caution">
    <text evidence="1">The sequence shown here is derived from an EMBL/GenBank/DDBJ whole genome shotgun (WGS) entry which is preliminary data.</text>
</comment>
<dbReference type="Proteomes" id="UP000740883">
    <property type="component" value="Unassembled WGS sequence"/>
</dbReference>
<evidence type="ECO:0000313" key="1">
    <source>
        <dbReference type="EMBL" id="KAF9763202.1"/>
    </source>
</evidence>
<protein>
    <submittedName>
        <fullName evidence="1">Uncharacterized protein</fullName>
    </submittedName>
</protein>
<name>A0A9P6GZH9_9MICR</name>
<organism evidence="1 2">
    <name type="scientific">Nosema granulosis</name>
    <dbReference type="NCBI Taxonomy" id="83296"/>
    <lineage>
        <taxon>Eukaryota</taxon>
        <taxon>Fungi</taxon>
        <taxon>Fungi incertae sedis</taxon>
        <taxon>Microsporidia</taxon>
        <taxon>Nosematidae</taxon>
        <taxon>Nosema</taxon>
    </lineage>
</organism>